<reference evidence="2" key="2">
    <citation type="submission" date="2025-08" db="UniProtKB">
        <authorList>
            <consortium name="Ensembl"/>
        </authorList>
    </citation>
    <scope>IDENTIFICATION</scope>
</reference>
<feature type="compositionally biased region" description="Basic and acidic residues" evidence="1">
    <location>
        <begin position="100"/>
        <end position="128"/>
    </location>
</feature>
<sequence length="290" mass="31337">AVFSRQNPFPPDPPLSKTHYNPSRAKTLPRPERRTLAASNRLLPAGPPAADPQPSFSESWPSTDLGSPQGADCAPSPGADASPPAAPAGKPQAWAGPVGPREDSVLARYVERFRRGRPLSREERRRSATSEGEGARFWWLPASPPSSSPPALTSEAPRRPAGRRGPSLPLPPAPRRGPGSAPLSPRPEPLWTSAPRDPEILRLQERARRLVQRSSSSIPTLSLPFSHSRSPSLSLSSPGSHYFHPPLSTFLSPSLSCVEGLVTLAALPRPSAGGRPRPEDDILFQWRLRR</sequence>
<dbReference type="AlphaFoldDB" id="W5M8Y0"/>
<proteinExistence type="predicted"/>
<name>W5M8Y0_LEPOC</name>
<dbReference type="STRING" id="7918.ENSLOCP00000004839"/>
<dbReference type="Bgee" id="ENSLOCG00000004055">
    <property type="expression patterns" value="Expressed in testis and 12 other cell types or tissues"/>
</dbReference>
<reference evidence="2" key="3">
    <citation type="submission" date="2025-09" db="UniProtKB">
        <authorList>
            <consortium name="Ensembl"/>
        </authorList>
    </citation>
    <scope>IDENTIFICATION</scope>
</reference>
<dbReference type="eggNOG" id="ENOG502RCNM">
    <property type="taxonomic scope" value="Eukaryota"/>
</dbReference>
<dbReference type="Proteomes" id="UP000018468">
    <property type="component" value="Linkage group LG24"/>
</dbReference>
<accession>W5M8Y0</accession>
<evidence type="ECO:0000256" key="1">
    <source>
        <dbReference type="SAM" id="MobiDB-lite"/>
    </source>
</evidence>
<evidence type="ECO:0008006" key="4">
    <source>
        <dbReference type="Google" id="ProtNLM"/>
    </source>
</evidence>
<dbReference type="OMA" id="DSSHCEQ"/>
<dbReference type="HOGENOM" id="CLU_074365_0_0_1"/>
<dbReference type="InterPro" id="IPR037646">
    <property type="entry name" value="PROSER3"/>
</dbReference>
<dbReference type="PANTHER" id="PTHR22045">
    <property type="entry name" value="PROLINE AND SERINE-RICH PROTEIN 3"/>
    <property type="match status" value="1"/>
</dbReference>
<keyword evidence="3" id="KW-1185">Reference proteome</keyword>
<feature type="compositionally biased region" description="Polar residues" evidence="1">
    <location>
        <begin position="54"/>
        <end position="66"/>
    </location>
</feature>
<organism evidence="2 3">
    <name type="scientific">Lepisosteus oculatus</name>
    <name type="common">Spotted gar</name>
    <dbReference type="NCBI Taxonomy" id="7918"/>
    <lineage>
        <taxon>Eukaryota</taxon>
        <taxon>Metazoa</taxon>
        <taxon>Chordata</taxon>
        <taxon>Craniata</taxon>
        <taxon>Vertebrata</taxon>
        <taxon>Euteleostomi</taxon>
        <taxon>Actinopterygii</taxon>
        <taxon>Neopterygii</taxon>
        <taxon>Holostei</taxon>
        <taxon>Semionotiformes</taxon>
        <taxon>Lepisosteidae</taxon>
        <taxon>Lepisosteus</taxon>
    </lineage>
</organism>
<dbReference type="InParanoid" id="W5M8Y0"/>
<evidence type="ECO:0000313" key="2">
    <source>
        <dbReference type="Ensembl" id="ENSLOCP00000004839.1"/>
    </source>
</evidence>
<reference evidence="3" key="1">
    <citation type="submission" date="2011-12" db="EMBL/GenBank/DDBJ databases">
        <title>The Draft Genome of Lepisosteus oculatus.</title>
        <authorList>
            <consortium name="The Broad Institute Genome Assembly &amp; Analysis Group"/>
            <consortium name="Computational R&amp;D Group"/>
            <consortium name="and Sequencing Platform"/>
            <person name="Di Palma F."/>
            <person name="Alfoldi J."/>
            <person name="Johnson J."/>
            <person name="Berlin A."/>
            <person name="Gnerre S."/>
            <person name="Jaffe D."/>
            <person name="MacCallum I."/>
            <person name="Young S."/>
            <person name="Walker B.J."/>
            <person name="Lander E.S."/>
            <person name="Lindblad-Toh K."/>
        </authorList>
    </citation>
    <scope>NUCLEOTIDE SEQUENCE [LARGE SCALE GENOMIC DNA]</scope>
</reference>
<dbReference type="EMBL" id="AHAT01019176">
    <property type="status" value="NOT_ANNOTATED_CDS"/>
    <property type="molecule type" value="Genomic_DNA"/>
</dbReference>
<dbReference type="PANTHER" id="PTHR22045:SF6">
    <property type="entry name" value="PROLINE AND SERINE-RICH PROTEIN 3"/>
    <property type="match status" value="1"/>
</dbReference>
<feature type="compositionally biased region" description="Basic and acidic residues" evidence="1">
    <location>
        <begin position="196"/>
        <end position="208"/>
    </location>
</feature>
<feature type="compositionally biased region" description="Low complexity" evidence="1">
    <location>
        <begin position="70"/>
        <end position="97"/>
    </location>
</feature>
<evidence type="ECO:0000313" key="3">
    <source>
        <dbReference type="Proteomes" id="UP000018468"/>
    </source>
</evidence>
<feature type="compositionally biased region" description="Low complexity" evidence="1">
    <location>
        <begin position="221"/>
        <end position="230"/>
    </location>
</feature>
<protein>
    <recommendedName>
        <fullName evidence="4">Proline and serine rich 3</fullName>
    </recommendedName>
</protein>
<feature type="region of interest" description="Disordered" evidence="1">
    <location>
        <begin position="1"/>
        <end position="230"/>
    </location>
</feature>
<dbReference type="Ensembl" id="ENSLOCT00000004847.1">
    <property type="protein sequence ID" value="ENSLOCP00000004839.1"/>
    <property type="gene ID" value="ENSLOCG00000004055.1"/>
</dbReference>